<gene>
    <name evidence="9" type="primary">LOC112046065</name>
</gene>
<feature type="domain" description="BRCT" evidence="7">
    <location>
        <begin position="1298"/>
        <end position="1354"/>
    </location>
</feature>
<reference evidence="9" key="1">
    <citation type="submission" date="2025-08" db="UniProtKB">
        <authorList>
            <consortium name="RefSeq"/>
        </authorList>
    </citation>
    <scope>IDENTIFICATION</scope>
</reference>
<evidence type="ECO:0000256" key="3">
    <source>
        <dbReference type="ARBA" id="ARBA00023242"/>
    </source>
</evidence>
<dbReference type="PANTHER" id="PTHR23196:SF1">
    <property type="entry name" value="PAX-INTERACTING PROTEIN 1"/>
    <property type="match status" value="1"/>
</dbReference>
<dbReference type="SMART" id="SM00292">
    <property type="entry name" value="BRCT"/>
    <property type="match status" value="6"/>
</dbReference>
<evidence type="ECO:0000259" key="7">
    <source>
        <dbReference type="PROSITE" id="PS50172"/>
    </source>
</evidence>
<dbReference type="Proteomes" id="UP001652582">
    <property type="component" value="Chromosome 8"/>
</dbReference>
<dbReference type="CDD" id="cd17714">
    <property type="entry name" value="BRCT_PAXIP1_rpt1"/>
    <property type="match status" value="1"/>
</dbReference>
<dbReference type="Pfam" id="PF16589">
    <property type="entry name" value="BRCT_2"/>
    <property type="match status" value="1"/>
</dbReference>
<dbReference type="InterPro" id="IPR001357">
    <property type="entry name" value="BRCT_dom"/>
</dbReference>
<feature type="region of interest" description="Disordered" evidence="6">
    <location>
        <begin position="1403"/>
        <end position="1436"/>
    </location>
</feature>
<feature type="domain" description="BRCT" evidence="7">
    <location>
        <begin position="1545"/>
        <end position="1647"/>
    </location>
</feature>
<feature type="compositionally biased region" description="Pro residues" evidence="6">
    <location>
        <begin position="1424"/>
        <end position="1436"/>
    </location>
</feature>
<feature type="domain" description="BRCT" evidence="7">
    <location>
        <begin position="1442"/>
        <end position="1523"/>
    </location>
</feature>
<dbReference type="Pfam" id="PF16770">
    <property type="entry name" value="RTT107_BRCT_5"/>
    <property type="match status" value="1"/>
</dbReference>
<feature type="compositionally biased region" description="Low complexity" evidence="6">
    <location>
        <begin position="404"/>
        <end position="418"/>
    </location>
</feature>
<evidence type="ECO:0000313" key="8">
    <source>
        <dbReference type="Proteomes" id="UP001652582"/>
    </source>
</evidence>
<dbReference type="GeneID" id="112046065"/>
<dbReference type="RefSeq" id="XP_052739023.1">
    <property type="nucleotide sequence ID" value="XM_052883063.1"/>
</dbReference>
<dbReference type="SUPFAM" id="SSF52113">
    <property type="entry name" value="BRCT domain"/>
    <property type="match status" value="6"/>
</dbReference>
<keyword evidence="3" id="KW-0539">Nucleus</keyword>
<evidence type="ECO:0000256" key="2">
    <source>
        <dbReference type="ARBA" id="ARBA00022763"/>
    </source>
</evidence>
<dbReference type="Gene3D" id="3.40.50.10190">
    <property type="entry name" value="BRCT domain"/>
    <property type="match status" value="6"/>
</dbReference>
<feature type="region of interest" description="Disordered" evidence="6">
    <location>
        <begin position="404"/>
        <end position="423"/>
    </location>
</feature>
<dbReference type="CDD" id="cd18440">
    <property type="entry name" value="BRCT_PAXIP1_rpt6"/>
    <property type="match status" value="1"/>
</dbReference>
<keyword evidence="2" id="KW-0227">DNA damage</keyword>
<evidence type="ECO:0000256" key="4">
    <source>
        <dbReference type="ARBA" id="ARBA00023858"/>
    </source>
</evidence>
<dbReference type="InterPro" id="IPR036420">
    <property type="entry name" value="BRCT_dom_sf"/>
</dbReference>
<evidence type="ECO:0000313" key="9">
    <source>
        <dbReference type="RefSeq" id="XP_052739023.1"/>
    </source>
</evidence>
<evidence type="ECO:0000256" key="1">
    <source>
        <dbReference type="ARBA" id="ARBA00004123"/>
    </source>
</evidence>
<accession>A0ABM3LIY0</accession>
<evidence type="ECO:0000256" key="5">
    <source>
        <dbReference type="ARBA" id="ARBA00030146"/>
    </source>
</evidence>
<keyword evidence="8" id="KW-1185">Reference proteome</keyword>
<dbReference type="CDD" id="cd17711">
    <property type="entry name" value="BRCT_PAXIP1_rpt3"/>
    <property type="match status" value="1"/>
</dbReference>
<evidence type="ECO:0000256" key="6">
    <source>
        <dbReference type="SAM" id="MobiDB-lite"/>
    </source>
</evidence>
<dbReference type="PROSITE" id="PS50172">
    <property type="entry name" value="BRCT"/>
    <property type="match status" value="5"/>
</dbReference>
<sequence length="1650" mass="181224">MVTIVDDLDSLSLQEPIFKDVKYYLSGDVSERIMQLLQSGGAENTKYFSDYVTHLICGNNAVDTDVEDAQDIYQIPAVTENWVLACVRLKKLAHPKPYFPNKNKIFSNVTVTVCKVTPADAKALFALITYHGGRVKLTLDTSCTHLVCGSAAGRKYSAALSIPKIKIVTPDWVIESILARIQAAADVFHPKLLVVPQPPPKPMDRISAITGFDFEEGIAKNEVPTQNMAENKDETQALLDKLKQRMPWNHPPSTANSSAAVTSSVNSMGYSNAMSTSSIISKSIPQGIVTQNLQIQGSQANTQFIQKLGQNSVVTQAGMNVQSQQVNLQQQNYSQQNQQQQQQQPHGLSAIQIQQQKLLQQHQINQRMQMLQQKIGNQQSQQGFAQPNVSASQITQNIIQQHIQGNQHHIQQSQNISQSPNTSMSSAQQIENISQMLSQSANNLQQSQLNQQNMVMKQGLTLSQQSAVQNIAQQLAQSTQNLQQSLQNAKLNQNLGQTQVLNQQQLINSGQQMSSQQTMQQQTVQTLTNQRQSINMGVINQQGLVTSQAQSGQGQLGQLVGNTTQQSVIGQQIQTVQQTIQNQQGNTVPVQGTWRQQNIQMVQNVQGQHQIIRSPLVQSRNTANQVILQQQIMQTQQQALINNQQAQLSPQHTIQQPQQILQQTIGNQGQTISQTHHQILVQKNLLNSGGQQQIVQPQQVLINQHTGQQQILVHGNQQVTLQGGQQIVSQSQIVHQGGQIVNQGGQQIITQGGQQVLSQGGQHVITQQGQQHQVVIAQSSQQIVAQSGQQLIGQSVGQTQQVLTQVPQSPQPGSQLSGGGIQQIITHSGGQQIVSPGGQQIVQGGQNVSWQQQQYLQQRQQIGQPGAVGPRVSWTAGGGGRQLIHLDAETHAQLQQMDPKQRAMFVAQLQKRRQLSMQRAAAIAQQQQGVVAGSPGAPSPAPQSVTFIRSQLPPGLSQQQQVQWLQQQGARAATIPAAQAVQTPQSPVGGAVAGTVGQVGATAVGGNVETPLQQLQRQQQYQRLHQLQAQRDHAAHHHAAAKQVSPVTQHVITPLQEQQVDALLAPTTPDQQGAGALLVNPKTKTALANMLSIRLQGAAPPPDHEPSAAGTLRLMTAAHAAGGAVRAPARLVLGPAHHPHQVPAPAGSAGVVGNKVYAGAVRAAPPRAQFYGHNPNLKLPPDLFLLGCVFHIVEYQQSVGAERVSRWTEAIVRRGGEVEGGYCARVTHVLCETQRHGVVMQALRDAKRCVTAYWVADTLERRCVSPPWHALHLPALHARAERPAQHHRAALTGWRRDERRRLACCLRQIGAKLTPYMSRDNTVLICRRAEGHKYRRARDWGVPCVSAAWLTDLLLGNMTALAQIENAKYQQFNLQHPFRMDYSLVSHLMNAWKMPINITQESHERAKRSAAAAGGRRAKRPRLEPPPAALQPPPQPPPLHLAPRVLFSAIPLPEQNRLAAIVRQLGGLIVTSAAEATHLVMEKLVRTCKLVSCLVTVKHLLTPDWILESQRANKFADEAKHGLRCEAFNKTYQCDVDEVLLCGEQRKKLFEGITFYLTPCVKPSRSGLTEMIELCGGKVEKNRRSYVSIQEMHNQKAFSYLVITVPNDLHLVYYLLQAEKTLNVVCSTEVVMTAILRQKLQIEEFLVRID</sequence>
<dbReference type="CDD" id="cd17710">
    <property type="entry name" value="BRCT_PAXIP1_rpt2"/>
    <property type="match status" value="1"/>
</dbReference>
<proteinExistence type="predicted"/>
<organism evidence="8 9">
    <name type="scientific">Bicyclus anynana</name>
    <name type="common">Squinting bush brown butterfly</name>
    <dbReference type="NCBI Taxonomy" id="110368"/>
    <lineage>
        <taxon>Eukaryota</taxon>
        <taxon>Metazoa</taxon>
        <taxon>Ecdysozoa</taxon>
        <taxon>Arthropoda</taxon>
        <taxon>Hexapoda</taxon>
        <taxon>Insecta</taxon>
        <taxon>Pterygota</taxon>
        <taxon>Neoptera</taxon>
        <taxon>Endopterygota</taxon>
        <taxon>Lepidoptera</taxon>
        <taxon>Glossata</taxon>
        <taxon>Ditrysia</taxon>
        <taxon>Papilionoidea</taxon>
        <taxon>Nymphalidae</taxon>
        <taxon>Satyrinae</taxon>
        <taxon>Satyrini</taxon>
        <taxon>Mycalesina</taxon>
        <taxon>Bicyclus</taxon>
    </lineage>
</organism>
<feature type="domain" description="BRCT" evidence="7">
    <location>
        <begin position="13"/>
        <end position="100"/>
    </location>
</feature>
<dbReference type="Pfam" id="PF12738">
    <property type="entry name" value="PTCB-BRCT"/>
    <property type="match status" value="2"/>
</dbReference>
<dbReference type="PANTHER" id="PTHR23196">
    <property type="entry name" value="PAX TRANSCRIPTION ACTIVATION DOMAIN INTERACTING PROTEIN"/>
    <property type="match status" value="1"/>
</dbReference>
<protein>
    <recommendedName>
        <fullName evidence="4">PAX-interacting protein 1</fullName>
    </recommendedName>
    <alternativeName>
        <fullName evidence="5">PAX transactivation activation domain-interacting protein</fullName>
    </alternativeName>
</protein>
<name>A0ABM3LIY0_BICAN</name>
<comment type="subcellular location">
    <subcellularLocation>
        <location evidence="1">Nucleus</location>
    </subcellularLocation>
</comment>
<dbReference type="InterPro" id="IPR051579">
    <property type="entry name" value="DDR_Transcriptional_Reg"/>
</dbReference>
<dbReference type="Pfam" id="PF00533">
    <property type="entry name" value="BRCT"/>
    <property type="match status" value="1"/>
</dbReference>
<feature type="domain" description="BRCT" evidence="7">
    <location>
        <begin position="101"/>
        <end position="177"/>
    </location>
</feature>